<dbReference type="GeneID" id="20345266"/>
<dbReference type="RefSeq" id="XP_009220869.1">
    <property type="nucleotide sequence ID" value="XM_009222605.1"/>
</dbReference>
<keyword evidence="4" id="KW-1185">Reference proteome</keyword>
<evidence type="ECO:0000256" key="1">
    <source>
        <dbReference type="SAM" id="SignalP"/>
    </source>
</evidence>
<reference evidence="2" key="2">
    <citation type="submission" date="2010-07" db="EMBL/GenBank/DDBJ databases">
        <authorList>
            <consortium name="The Broad Institute Genome Sequencing Platform"/>
            <consortium name="Broad Institute Genome Sequencing Center for Infectious Disease"/>
            <person name="Ma L.-J."/>
            <person name="Dead R."/>
            <person name="Young S."/>
            <person name="Zeng Q."/>
            <person name="Koehrsen M."/>
            <person name="Alvarado L."/>
            <person name="Berlin A."/>
            <person name="Chapman S.B."/>
            <person name="Chen Z."/>
            <person name="Freedman E."/>
            <person name="Gellesch M."/>
            <person name="Goldberg J."/>
            <person name="Griggs A."/>
            <person name="Gujja S."/>
            <person name="Heilman E.R."/>
            <person name="Heiman D."/>
            <person name="Hepburn T."/>
            <person name="Howarth C."/>
            <person name="Jen D."/>
            <person name="Larson L."/>
            <person name="Mehta T."/>
            <person name="Neiman D."/>
            <person name="Pearson M."/>
            <person name="Roberts A."/>
            <person name="Saif S."/>
            <person name="Shea T."/>
            <person name="Shenoy N."/>
            <person name="Sisk P."/>
            <person name="Stolte C."/>
            <person name="Sykes S."/>
            <person name="Walk T."/>
            <person name="White J."/>
            <person name="Yandava C."/>
            <person name="Haas B."/>
            <person name="Nusbaum C."/>
            <person name="Birren B."/>
        </authorList>
    </citation>
    <scope>NUCLEOTIDE SEQUENCE</scope>
    <source>
        <strain evidence="2">R3-111a-1</strain>
    </source>
</reference>
<dbReference type="Proteomes" id="UP000006039">
    <property type="component" value="Unassembled WGS sequence"/>
</dbReference>
<accession>J3NU53</accession>
<reference evidence="3" key="5">
    <citation type="submission" date="2018-04" db="UniProtKB">
        <authorList>
            <consortium name="EnsemblFungi"/>
        </authorList>
    </citation>
    <scope>IDENTIFICATION</scope>
    <source>
        <strain evidence="3">R3-111a-1</strain>
    </source>
</reference>
<evidence type="ECO:0000313" key="4">
    <source>
        <dbReference type="Proteomes" id="UP000006039"/>
    </source>
</evidence>
<gene>
    <name evidence="3" type="primary">20345266</name>
    <name evidence="2" type="ORF">GGTG_04808</name>
</gene>
<reference evidence="2" key="3">
    <citation type="submission" date="2010-09" db="EMBL/GenBank/DDBJ databases">
        <title>Annotation of Gaeumannomyces graminis var. tritici R3-111a-1.</title>
        <authorList>
            <consortium name="The Broad Institute Genome Sequencing Platform"/>
            <person name="Ma L.-J."/>
            <person name="Dead R."/>
            <person name="Young S.K."/>
            <person name="Zeng Q."/>
            <person name="Gargeya S."/>
            <person name="Fitzgerald M."/>
            <person name="Haas B."/>
            <person name="Abouelleil A."/>
            <person name="Alvarado L."/>
            <person name="Arachchi H.M."/>
            <person name="Berlin A."/>
            <person name="Brown A."/>
            <person name="Chapman S.B."/>
            <person name="Chen Z."/>
            <person name="Dunbar C."/>
            <person name="Freedman E."/>
            <person name="Gearin G."/>
            <person name="Gellesch M."/>
            <person name="Goldberg J."/>
            <person name="Griggs A."/>
            <person name="Gujja S."/>
            <person name="Heiman D."/>
            <person name="Howarth C."/>
            <person name="Larson L."/>
            <person name="Lui A."/>
            <person name="MacDonald P.J.P."/>
            <person name="Mehta T."/>
            <person name="Montmayeur A."/>
            <person name="Murphy C."/>
            <person name="Neiman D."/>
            <person name="Pearson M."/>
            <person name="Priest M."/>
            <person name="Roberts A."/>
            <person name="Saif S."/>
            <person name="Shea T."/>
            <person name="Shenoy N."/>
            <person name="Sisk P."/>
            <person name="Stolte C."/>
            <person name="Sykes S."/>
            <person name="Yandava C."/>
            <person name="Wortman J."/>
            <person name="Nusbaum C."/>
            <person name="Birren B."/>
        </authorList>
    </citation>
    <scope>NUCLEOTIDE SEQUENCE</scope>
    <source>
        <strain evidence="2">R3-111a-1</strain>
    </source>
</reference>
<evidence type="ECO:0000313" key="2">
    <source>
        <dbReference type="EMBL" id="EJT79724.1"/>
    </source>
</evidence>
<reference evidence="3" key="4">
    <citation type="journal article" date="2015" name="G3 (Bethesda)">
        <title>Genome sequences of three phytopathogenic species of the Magnaporthaceae family of fungi.</title>
        <authorList>
            <person name="Okagaki L.H."/>
            <person name="Nunes C.C."/>
            <person name="Sailsbery J."/>
            <person name="Clay B."/>
            <person name="Brown D."/>
            <person name="John T."/>
            <person name="Oh Y."/>
            <person name="Young N."/>
            <person name="Fitzgerald M."/>
            <person name="Haas B.J."/>
            <person name="Zeng Q."/>
            <person name="Young S."/>
            <person name="Adiconis X."/>
            <person name="Fan L."/>
            <person name="Levin J.Z."/>
            <person name="Mitchell T.K."/>
            <person name="Okubara P.A."/>
            <person name="Farman M.L."/>
            <person name="Kohn L.M."/>
            <person name="Birren B."/>
            <person name="Ma L.-J."/>
            <person name="Dean R.A."/>
        </authorList>
    </citation>
    <scope>NUCLEOTIDE SEQUENCE</scope>
    <source>
        <strain evidence="3">R3-111a-1</strain>
    </source>
</reference>
<dbReference type="AlphaFoldDB" id="J3NU53"/>
<protein>
    <submittedName>
        <fullName evidence="2 3">Uncharacterized protein</fullName>
    </submittedName>
</protein>
<feature type="chain" id="PRO_5015094482" evidence="1">
    <location>
        <begin position="19"/>
        <end position="208"/>
    </location>
</feature>
<dbReference type="VEuPathDB" id="FungiDB:GGTG_04808"/>
<sequence>MLCLKFGWLFTFLLYRIAIRLQPGVLLCRFRLPIACKETILLRFYRNAVDLLRLNRCCDWLLCITSLVFYPFFSKRRLYNLSLVLTTIITYSAKNLDRLTFKILFFTLFRSLLYKWAILVCNSLFINLAKYLLKKFAHTGSNHSFILLLKRMVTAFFTVVPIKGKKFVNSNRRLRNASLLLKLGKVCGYSYKRGFNFYYFCYILKCYN</sequence>
<dbReference type="EMBL" id="GL385396">
    <property type="protein sequence ID" value="EJT79724.1"/>
    <property type="molecule type" value="Genomic_DNA"/>
</dbReference>
<reference evidence="4" key="1">
    <citation type="submission" date="2010-07" db="EMBL/GenBank/DDBJ databases">
        <title>The genome sequence of Gaeumannomyces graminis var. tritici strain R3-111a-1.</title>
        <authorList>
            <consortium name="The Broad Institute Genome Sequencing Platform"/>
            <person name="Ma L.-J."/>
            <person name="Dead R."/>
            <person name="Young S."/>
            <person name="Zeng Q."/>
            <person name="Koehrsen M."/>
            <person name="Alvarado L."/>
            <person name="Berlin A."/>
            <person name="Chapman S.B."/>
            <person name="Chen Z."/>
            <person name="Freedman E."/>
            <person name="Gellesch M."/>
            <person name="Goldberg J."/>
            <person name="Griggs A."/>
            <person name="Gujja S."/>
            <person name="Heilman E.R."/>
            <person name="Heiman D."/>
            <person name="Hepburn T."/>
            <person name="Howarth C."/>
            <person name="Jen D."/>
            <person name="Larson L."/>
            <person name="Mehta T."/>
            <person name="Neiman D."/>
            <person name="Pearson M."/>
            <person name="Roberts A."/>
            <person name="Saif S."/>
            <person name="Shea T."/>
            <person name="Shenoy N."/>
            <person name="Sisk P."/>
            <person name="Stolte C."/>
            <person name="Sykes S."/>
            <person name="Walk T."/>
            <person name="White J."/>
            <person name="Yandava C."/>
            <person name="Haas B."/>
            <person name="Nusbaum C."/>
            <person name="Birren B."/>
        </authorList>
    </citation>
    <scope>NUCLEOTIDE SEQUENCE [LARGE SCALE GENOMIC DNA]</scope>
    <source>
        <strain evidence="4">R3-111a-1</strain>
    </source>
</reference>
<dbReference type="EnsemblFungi" id="EJT79724">
    <property type="protein sequence ID" value="EJT79724"/>
    <property type="gene ID" value="GGTG_04808"/>
</dbReference>
<evidence type="ECO:0000313" key="3">
    <source>
        <dbReference type="EnsemblFungi" id="EJT79724"/>
    </source>
</evidence>
<keyword evidence="1" id="KW-0732">Signal</keyword>
<name>J3NU53_GAET3</name>
<dbReference type="HOGENOM" id="CLU_1320963_0_0_1"/>
<feature type="signal peptide" evidence="1">
    <location>
        <begin position="1"/>
        <end position="18"/>
    </location>
</feature>
<proteinExistence type="predicted"/>
<organism evidence="2">
    <name type="scientific">Gaeumannomyces tritici (strain R3-111a-1)</name>
    <name type="common">Wheat and barley take-all root rot fungus</name>
    <name type="synonym">Gaeumannomyces graminis var. tritici</name>
    <dbReference type="NCBI Taxonomy" id="644352"/>
    <lineage>
        <taxon>Eukaryota</taxon>
        <taxon>Fungi</taxon>
        <taxon>Dikarya</taxon>
        <taxon>Ascomycota</taxon>
        <taxon>Pezizomycotina</taxon>
        <taxon>Sordariomycetes</taxon>
        <taxon>Sordariomycetidae</taxon>
        <taxon>Magnaporthales</taxon>
        <taxon>Magnaporthaceae</taxon>
        <taxon>Gaeumannomyces</taxon>
    </lineage>
</organism>